<dbReference type="Pfam" id="PF08241">
    <property type="entry name" value="Methyltransf_11"/>
    <property type="match status" value="1"/>
</dbReference>
<organism evidence="5 6">
    <name type="scientific">Pseudanabaena yagii GIHE-NHR1</name>
    <dbReference type="NCBI Taxonomy" id="2722753"/>
    <lineage>
        <taxon>Bacteria</taxon>
        <taxon>Bacillati</taxon>
        <taxon>Cyanobacteriota</taxon>
        <taxon>Cyanophyceae</taxon>
        <taxon>Pseudanabaenales</taxon>
        <taxon>Pseudanabaenaceae</taxon>
        <taxon>Pseudanabaena</taxon>
        <taxon>Pseudanabaena yagii</taxon>
    </lineage>
</organism>
<evidence type="ECO:0000256" key="3">
    <source>
        <dbReference type="ARBA" id="ARBA00022679"/>
    </source>
</evidence>
<evidence type="ECO:0000256" key="2">
    <source>
        <dbReference type="ARBA" id="ARBA00022603"/>
    </source>
</evidence>
<dbReference type="Gene3D" id="3.40.50.150">
    <property type="entry name" value="Vaccinia Virus protein VP39"/>
    <property type="match status" value="1"/>
</dbReference>
<dbReference type="Proteomes" id="UP000738376">
    <property type="component" value="Unassembled WGS sequence"/>
</dbReference>
<feature type="domain" description="Methyltransferase type 11" evidence="4">
    <location>
        <begin position="78"/>
        <end position="171"/>
    </location>
</feature>
<dbReference type="InterPro" id="IPR013216">
    <property type="entry name" value="Methyltransf_11"/>
</dbReference>
<evidence type="ECO:0000256" key="1">
    <source>
        <dbReference type="ARBA" id="ARBA00008361"/>
    </source>
</evidence>
<dbReference type="EMBL" id="JAAVJL010000001">
    <property type="protein sequence ID" value="NMF58086.1"/>
    <property type="molecule type" value="Genomic_DNA"/>
</dbReference>
<comment type="caution">
    <text evidence="5">The sequence shown here is derived from an EMBL/GenBank/DDBJ whole genome shotgun (WGS) entry which is preliminary data.</text>
</comment>
<keyword evidence="3" id="KW-0808">Transferase</keyword>
<sequence>MSDLSDLQSIPASEIKDYTDRKSWTEVLRDYGGKNLESKKTWYSAVADAYYRVRPRYPQEIIARTIAIAQLHHSAKILEIGCGPAIATVPLAELGFSVVGLEPNLEASQIAQQSCADHPQVQIINTSFEEWELIENQFDAVLAATSWHWLDPAIAYRKSAAALKSEGHLILLWNTPPQLDTETYQLVDAVYQALAPEIPLYARHEGKETHQADFLKFSESIINSGYFANVKYDHSIHHVTYSLEDYLMLLSTLSPYIALSPEKRTQLFANLQEILRHHRGDRLKLSFISAFHVARKI</sequence>
<evidence type="ECO:0000313" key="5">
    <source>
        <dbReference type="EMBL" id="NMF58086.1"/>
    </source>
</evidence>
<name>A0ABX1LRE6_9CYAN</name>
<evidence type="ECO:0000259" key="4">
    <source>
        <dbReference type="Pfam" id="PF08241"/>
    </source>
</evidence>
<proteinExistence type="inferred from homology"/>
<dbReference type="PANTHER" id="PTHR44942:SF4">
    <property type="entry name" value="METHYLTRANSFERASE TYPE 11 DOMAIN-CONTAINING PROTEIN"/>
    <property type="match status" value="1"/>
</dbReference>
<dbReference type="SUPFAM" id="SSF53335">
    <property type="entry name" value="S-adenosyl-L-methionine-dependent methyltransferases"/>
    <property type="match status" value="1"/>
</dbReference>
<comment type="similarity">
    <text evidence="1">Belongs to the methyltransferase superfamily.</text>
</comment>
<gene>
    <name evidence="5" type="ORF">HC246_08620</name>
</gene>
<evidence type="ECO:0000313" key="6">
    <source>
        <dbReference type="Proteomes" id="UP000738376"/>
    </source>
</evidence>
<dbReference type="PANTHER" id="PTHR44942">
    <property type="entry name" value="METHYLTRANSF_11 DOMAIN-CONTAINING PROTEIN"/>
    <property type="match status" value="1"/>
</dbReference>
<keyword evidence="6" id="KW-1185">Reference proteome</keyword>
<dbReference type="GO" id="GO:0032259">
    <property type="term" value="P:methylation"/>
    <property type="evidence" value="ECO:0007669"/>
    <property type="project" value="UniProtKB-KW"/>
</dbReference>
<keyword evidence="2 5" id="KW-0489">Methyltransferase</keyword>
<dbReference type="RefSeq" id="WP_169363028.1">
    <property type="nucleotide sequence ID" value="NZ_JAAVJL010000001.1"/>
</dbReference>
<protein>
    <submittedName>
        <fullName evidence="5">Class I SAM-dependent methyltransferase</fullName>
    </submittedName>
</protein>
<dbReference type="CDD" id="cd02440">
    <property type="entry name" value="AdoMet_MTases"/>
    <property type="match status" value="1"/>
</dbReference>
<dbReference type="InterPro" id="IPR051052">
    <property type="entry name" value="Diverse_substrate_MTase"/>
</dbReference>
<reference evidence="5 6" key="1">
    <citation type="submission" date="2020-03" db="EMBL/GenBank/DDBJ databases">
        <title>Draft Genome Sequence of 2-Methylisoborneol Producing Pseudanabaena yagii Strain GIHE-NHR1 Isolated from North Han River in South Korea.</title>
        <authorList>
            <person name="Jeong J."/>
        </authorList>
    </citation>
    <scope>NUCLEOTIDE SEQUENCE [LARGE SCALE GENOMIC DNA]</scope>
    <source>
        <strain evidence="5 6">GIHE-NHR1</strain>
    </source>
</reference>
<dbReference type="GO" id="GO:0008168">
    <property type="term" value="F:methyltransferase activity"/>
    <property type="evidence" value="ECO:0007669"/>
    <property type="project" value="UniProtKB-KW"/>
</dbReference>
<dbReference type="InterPro" id="IPR029063">
    <property type="entry name" value="SAM-dependent_MTases_sf"/>
</dbReference>
<accession>A0ABX1LRE6</accession>